<reference evidence="1 2" key="1">
    <citation type="submission" date="2021-06" db="EMBL/GenBank/DDBJ databases">
        <authorList>
            <person name="Kallberg Y."/>
            <person name="Tangrot J."/>
            <person name="Rosling A."/>
        </authorList>
    </citation>
    <scope>NUCLEOTIDE SEQUENCE [LARGE SCALE GENOMIC DNA]</scope>
    <source>
        <strain evidence="1 2">120-4 pot B 10/14</strain>
    </source>
</reference>
<accession>A0ABN7XFK5</accession>
<proteinExistence type="predicted"/>
<dbReference type="InterPro" id="IPR031248">
    <property type="entry name" value="RNF213"/>
</dbReference>
<dbReference type="SUPFAM" id="SSF52540">
    <property type="entry name" value="P-loop containing nucleoside triphosphate hydrolases"/>
    <property type="match status" value="1"/>
</dbReference>
<organism evidence="1 2">
    <name type="scientific">Gigaspora margarita</name>
    <dbReference type="NCBI Taxonomy" id="4874"/>
    <lineage>
        <taxon>Eukaryota</taxon>
        <taxon>Fungi</taxon>
        <taxon>Fungi incertae sedis</taxon>
        <taxon>Mucoromycota</taxon>
        <taxon>Glomeromycotina</taxon>
        <taxon>Glomeromycetes</taxon>
        <taxon>Diversisporales</taxon>
        <taxon>Gigasporaceae</taxon>
        <taxon>Gigaspora</taxon>
    </lineage>
</organism>
<dbReference type="PANTHER" id="PTHR22605:SF1">
    <property type="entry name" value="RZ-TYPE DOMAIN-CONTAINING PROTEIN"/>
    <property type="match status" value="1"/>
</dbReference>
<dbReference type="InterPro" id="IPR027417">
    <property type="entry name" value="P-loop_NTPase"/>
</dbReference>
<dbReference type="EMBL" id="CAJVQB010116012">
    <property type="protein sequence ID" value="CAG8852779.1"/>
    <property type="molecule type" value="Genomic_DNA"/>
</dbReference>
<protein>
    <submittedName>
        <fullName evidence="1">46404_t:CDS:1</fullName>
    </submittedName>
</protein>
<sequence>VDILDNFDDMHPDEILKKLECLARTTLEKREYGPYALSADNLLKMALILLRARANVPVVCCGEAGCGKTSLIKFLSIVVEVEFRALNLHAGVREQEILDFMSEAEKIADTRQIWLFFDEINTCNHIGLLADLIAHRQIHGQTIHPNIRLFSACNPYRLRQKSDTQAGLTTKRYEEQSKLAYQVHPLPDQIIDYVWDYGVLKPSDEKIYIHIMVNTALEKQTNLFPELLFASQQFTREYEGVHSVSLRDIKRAIILVKFFNKSFKNRPKPNSQSRGDYPPRNGPDPMVLSFILTLSLCYQVRIYDQEL</sequence>
<evidence type="ECO:0000313" key="2">
    <source>
        <dbReference type="Proteomes" id="UP000789901"/>
    </source>
</evidence>
<evidence type="ECO:0000313" key="1">
    <source>
        <dbReference type="EMBL" id="CAG8852779.1"/>
    </source>
</evidence>
<name>A0ABN7XFK5_GIGMA</name>
<gene>
    <name evidence="1" type="ORF">GMARGA_LOCUS41600</name>
</gene>
<dbReference type="Proteomes" id="UP000789901">
    <property type="component" value="Unassembled WGS sequence"/>
</dbReference>
<feature type="non-terminal residue" evidence="1">
    <location>
        <position position="307"/>
    </location>
</feature>
<feature type="non-terminal residue" evidence="1">
    <location>
        <position position="1"/>
    </location>
</feature>
<keyword evidence="2" id="KW-1185">Reference proteome</keyword>
<comment type="caution">
    <text evidence="1">The sequence shown here is derived from an EMBL/GenBank/DDBJ whole genome shotgun (WGS) entry which is preliminary data.</text>
</comment>
<dbReference type="Gene3D" id="3.40.50.300">
    <property type="entry name" value="P-loop containing nucleotide triphosphate hydrolases"/>
    <property type="match status" value="1"/>
</dbReference>
<dbReference type="PANTHER" id="PTHR22605">
    <property type="entry name" value="RZ-TYPE DOMAIN-CONTAINING PROTEIN"/>
    <property type="match status" value="1"/>
</dbReference>